<reference evidence="13 16" key="2">
    <citation type="submission" date="2020-12" db="EMBL/GenBank/DDBJ databases">
        <title>FDA dAtabase for Regulatory Grade micrObial Sequences (FDA-ARGOS): Supporting development and validation of Infectious Disease Dx tests.</title>
        <authorList>
            <person name="Sproer C."/>
            <person name="Gronow S."/>
            <person name="Severitt S."/>
            <person name="Schroder I."/>
            <person name="Tallon L."/>
            <person name="Sadzewicz L."/>
            <person name="Zhao X."/>
            <person name="Boylan J."/>
            <person name="Ott S."/>
            <person name="Bowen H."/>
            <person name="Vavikolanu K."/>
            <person name="Mehta A."/>
            <person name="Aluvathingal J."/>
            <person name="Nadendla S."/>
            <person name="Lowell S."/>
            <person name="Myers T."/>
            <person name="Yan Y."/>
            <person name="Sichtig H."/>
        </authorList>
    </citation>
    <scope>NUCLEOTIDE SEQUENCE [LARGE SCALE GENOMIC DNA]</scope>
    <source>
        <strain evidence="13 16">FDAARGOS_890</strain>
        <plasmid evidence="13 16">unnamed</plasmid>
    </source>
</reference>
<dbReference type="PANTHER" id="PTHR43371:SF1">
    <property type="entry name" value="RIBONUCLEOSIDE-DIPHOSPHATE REDUCTASE"/>
    <property type="match status" value="1"/>
</dbReference>
<evidence type="ECO:0000256" key="3">
    <source>
        <dbReference type="ARBA" id="ARBA00022628"/>
    </source>
</evidence>
<keyword evidence="4 10" id="KW-0237">DNA synthesis</keyword>
<keyword evidence="6 10" id="KW-0560">Oxidoreductase</keyword>
<evidence type="ECO:0000259" key="12">
    <source>
        <dbReference type="Pfam" id="PF02867"/>
    </source>
</evidence>
<evidence type="ECO:0000313" key="16">
    <source>
        <dbReference type="Proteomes" id="UP000595064"/>
    </source>
</evidence>
<dbReference type="AlphaFoldDB" id="A0A1H3NA07"/>
<comment type="catalytic activity">
    <reaction evidence="9 10">
        <text>a 2'-deoxyribonucleoside 5'-diphosphate + [thioredoxin]-disulfide + H2O = a ribonucleoside 5'-diphosphate + [thioredoxin]-dithiol</text>
        <dbReference type="Rhea" id="RHEA:23252"/>
        <dbReference type="Rhea" id="RHEA-COMP:10698"/>
        <dbReference type="Rhea" id="RHEA-COMP:10700"/>
        <dbReference type="ChEBI" id="CHEBI:15377"/>
        <dbReference type="ChEBI" id="CHEBI:29950"/>
        <dbReference type="ChEBI" id="CHEBI:50058"/>
        <dbReference type="ChEBI" id="CHEBI:57930"/>
        <dbReference type="ChEBI" id="CHEBI:73316"/>
        <dbReference type="EC" id="1.17.4.1"/>
    </reaction>
</comment>
<evidence type="ECO:0000256" key="4">
    <source>
        <dbReference type="ARBA" id="ARBA00022634"/>
    </source>
</evidence>
<evidence type="ECO:0000256" key="10">
    <source>
        <dbReference type="RuleBase" id="RU364064"/>
    </source>
</evidence>
<comment type="similarity">
    <text evidence="2 10">Belongs to the ribonucleoside diphosphate reductase class-2 family.</text>
</comment>
<dbReference type="GO" id="GO:0031419">
    <property type="term" value="F:cobalamin binding"/>
    <property type="evidence" value="ECO:0007669"/>
    <property type="project" value="UniProtKB-KW"/>
</dbReference>
<sequence length="666" mass="72358">MESATIANAADSSTGVIQATQLQPISLAVLLEKYAHGGETSPEQVKDRVANGLAAVEHTPEEWAPRFREALDFTILGGRINASAGLPGVKATWVNCFVQPLSDSLCESVDGVPSIMEAARQAAQTMRLGGGVGYDFSVIRPKGSWINSTKSYASGPISYMHIFDSMCKTVISAGSRRGAQMGVMRCDHPDIFEFVSCKKVSDLSIPLDARPLRNFNLSVGVTDKLMQAVVADGRFDLVHDAMPSPTQIAAGVVQRDDGKWIYRTVRARDLYDAIMQATYARAEPGVLFLDRIHEDNNLRYCEAITATNPCGEEPLPPYGCCDLGHLALHCFVKRTVWEGEPEFDFDRLAQLTPVLARMLDNVLDLTPWPLPEQEAESKAKRRIGIGFTGLADALIMMGLKYSSAEGRAFAAKVQETIRDAAYAGSTELAMERGSFPLFDADLYLEGVRDDMEGTFASQLPEGIKQQIRAHGIRNSHLLALAPAGTGSLTFGNNCSSGCEPVFSFKEIRRIGKADGSIREEAVLNAAFLRYQELGGDIEKLPDYFESSQELPVAAHVEMLNVLTPMVDAAISKTVNIPADYPYEDFKSVYMDAWSGGLKGLTTYRPNAELGSVLAVDNGESNGIGKPNGHPVNDLDHSDPDRQVRLHALPETVMSSLQCCGYLGSCG</sequence>
<dbReference type="PRINTS" id="PR01183">
    <property type="entry name" value="RIBORDTASEM1"/>
</dbReference>
<evidence type="ECO:0000313" key="15">
    <source>
        <dbReference type="Proteomes" id="UP000183417"/>
    </source>
</evidence>
<organism evidence="14 15">
    <name type="scientific">Delftia lacustris</name>
    <dbReference type="NCBI Taxonomy" id="558537"/>
    <lineage>
        <taxon>Bacteria</taxon>
        <taxon>Pseudomonadati</taxon>
        <taxon>Pseudomonadota</taxon>
        <taxon>Betaproteobacteria</taxon>
        <taxon>Burkholderiales</taxon>
        <taxon>Comamonadaceae</taxon>
        <taxon>Delftia</taxon>
    </lineage>
</organism>
<dbReference type="EMBL" id="FNPE01000008">
    <property type="protein sequence ID" value="SDY85584.1"/>
    <property type="molecule type" value="Genomic_DNA"/>
</dbReference>
<dbReference type="RefSeq" id="WP_074921998.1">
    <property type="nucleotide sequence ID" value="NZ_CP065749.1"/>
</dbReference>
<dbReference type="Proteomes" id="UP000595064">
    <property type="component" value="Plasmid unnamed"/>
</dbReference>
<evidence type="ECO:0000256" key="1">
    <source>
        <dbReference type="ARBA" id="ARBA00001922"/>
    </source>
</evidence>
<dbReference type="GO" id="GO:0004748">
    <property type="term" value="F:ribonucleoside-diphosphate reductase activity, thioredoxin disulfide as acceptor"/>
    <property type="evidence" value="ECO:0007669"/>
    <property type="project" value="UniProtKB-EC"/>
</dbReference>
<evidence type="ECO:0000256" key="9">
    <source>
        <dbReference type="ARBA" id="ARBA00047754"/>
    </source>
</evidence>
<accession>A0A1H3NA07</accession>
<protein>
    <recommendedName>
        <fullName evidence="10">Vitamin B12-dependent ribonucleotide reductase</fullName>
        <ecNumber evidence="10">1.17.4.1</ecNumber>
    </recommendedName>
</protein>
<feature type="region of interest" description="Disordered" evidence="11">
    <location>
        <begin position="618"/>
        <end position="637"/>
    </location>
</feature>
<dbReference type="GO" id="GO:0071897">
    <property type="term" value="P:DNA biosynthetic process"/>
    <property type="evidence" value="ECO:0007669"/>
    <property type="project" value="UniProtKB-KW"/>
</dbReference>
<keyword evidence="13" id="KW-0614">Plasmid</keyword>
<dbReference type="PANTHER" id="PTHR43371">
    <property type="entry name" value="VITAMIN B12-DEPENDENT RIBONUCLEOTIDE REDUCTASE"/>
    <property type="match status" value="1"/>
</dbReference>
<dbReference type="EMBL" id="CP065749">
    <property type="protein sequence ID" value="QPS84861.1"/>
    <property type="molecule type" value="Genomic_DNA"/>
</dbReference>
<keyword evidence="7" id="KW-1015">Disulfide bond</keyword>
<evidence type="ECO:0000256" key="11">
    <source>
        <dbReference type="SAM" id="MobiDB-lite"/>
    </source>
</evidence>
<dbReference type="KEGG" id="dla:I6G47_32425"/>
<dbReference type="InterPro" id="IPR050862">
    <property type="entry name" value="RdRp_reductase_class-2"/>
</dbReference>
<reference evidence="14 15" key="1">
    <citation type="submission" date="2016-10" db="EMBL/GenBank/DDBJ databases">
        <authorList>
            <person name="de Groot N.N."/>
        </authorList>
    </citation>
    <scope>NUCLEOTIDE SEQUENCE [LARGE SCALE GENOMIC DNA]</scope>
    <source>
        <strain evidence="14 15">LMG 24775</strain>
    </source>
</reference>
<comment type="function">
    <text evidence="10">Catalyzes the reduction of ribonucleotides to deoxyribonucleotides. May function to provide a pool of deoxyribonucleotide precursors for DNA repair during oxygen limitation and/or for immediate growth after restoration of oxygen.</text>
</comment>
<comment type="cofactor">
    <cofactor evidence="1 10">
        <name>adenosylcob(III)alamin</name>
        <dbReference type="ChEBI" id="CHEBI:18408"/>
    </cofactor>
</comment>
<evidence type="ECO:0000256" key="7">
    <source>
        <dbReference type="ARBA" id="ARBA00023157"/>
    </source>
</evidence>
<dbReference type="EC" id="1.17.4.1" evidence="10"/>
<gene>
    <name evidence="13" type="ORF">I6G47_32425</name>
    <name evidence="14" type="ORF">SAMN05421547_108237</name>
</gene>
<dbReference type="Gene3D" id="3.20.70.20">
    <property type="match status" value="1"/>
</dbReference>
<dbReference type="Pfam" id="PF02867">
    <property type="entry name" value="Ribonuc_red_lgC"/>
    <property type="match status" value="1"/>
</dbReference>
<dbReference type="GO" id="GO:0000166">
    <property type="term" value="F:nucleotide binding"/>
    <property type="evidence" value="ECO:0007669"/>
    <property type="project" value="UniProtKB-KW"/>
</dbReference>
<dbReference type="InterPro" id="IPR013344">
    <property type="entry name" value="RNR_NrdJ/NrdZ"/>
</dbReference>
<proteinExistence type="inferred from homology"/>
<dbReference type="GeneID" id="94689051"/>
<keyword evidence="8 10" id="KW-0170">Cobalt</keyword>
<evidence type="ECO:0000313" key="13">
    <source>
        <dbReference type="EMBL" id="QPS84861.1"/>
    </source>
</evidence>
<dbReference type="NCBIfam" id="TIGR02504">
    <property type="entry name" value="NrdJ_Z"/>
    <property type="match status" value="1"/>
</dbReference>
<keyword evidence="16" id="KW-1185">Reference proteome</keyword>
<dbReference type="Proteomes" id="UP000183417">
    <property type="component" value="Unassembled WGS sequence"/>
</dbReference>
<geneLocation type="plasmid" evidence="13 16">
    <name>unnamed</name>
</geneLocation>
<dbReference type="InterPro" id="IPR000788">
    <property type="entry name" value="RNR_lg_C"/>
</dbReference>
<dbReference type="CDD" id="cd02888">
    <property type="entry name" value="RNR_II_dimer"/>
    <property type="match status" value="1"/>
</dbReference>
<name>A0A1H3NA07_9BURK</name>
<evidence type="ECO:0000256" key="6">
    <source>
        <dbReference type="ARBA" id="ARBA00023002"/>
    </source>
</evidence>
<keyword evidence="3 10" id="KW-0846">Cobalamin</keyword>
<feature type="domain" description="Ribonucleotide reductase large subunit C-terminal" evidence="12">
    <location>
        <begin position="95"/>
        <end position="603"/>
    </location>
</feature>
<evidence type="ECO:0000256" key="5">
    <source>
        <dbReference type="ARBA" id="ARBA00022741"/>
    </source>
</evidence>
<dbReference type="SUPFAM" id="SSF51998">
    <property type="entry name" value="PFL-like glycyl radical enzymes"/>
    <property type="match status" value="1"/>
</dbReference>
<evidence type="ECO:0000313" key="14">
    <source>
        <dbReference type="EMBL" id="SDY85584.1"/>
    </source>
</evidence>
<keyword evidence="5 10" id="KW-0547">Nucleotide-binding</keyword>
<evidence type="ECO:0000256" key="8">
    <source>
        <dbReference type="ARBA" id="ARBA00023285"/>
    </source>
</evidence>
<evidence type="ECO:0000256" key="2">
    <source>
        <dbReference type="ARBA" id="ARBA00007405"/>
    </source>
</evidence>